<feature type="compositionally biased region" description="Acidic residues" evidence="2">
    <location>
        <begin position="58"/>
        <end position="69"/>
    </location>
</feature>
<sequence length="214" mass="23813">MIRFYPPDASPGRDGTPIVDILDGAQFYTVTNIAIAHNIASATTNAINAAYIDDVTETGDTTETDDATETGDTTETNDATEADDAAAAAHARFRGRLRAVSRYRCQICHRWTGRTSATCTERTIWVSNASCYYCTWATSWSLATDESLDLRQTLVNVEEHVRSGQEEFQNEEDEAQARADFLLNRWLATQHNAERRMMAFVCDGRVGAPIFLWG</sequence>
<keyword evidence="4" id="KW-1185">Reference proteome</keyword>
<evidence type="ECO:0000256" key="1">
    <source>
        <dbReference type="SAM" id="Coils"/>
    </source>
</evidence>
<organism evidence="3 4">
    <name type="scientific">Fusarium piperis</name>
    <dbReference type="NCBI Taxonomy" id="1435070"/>
    <lineage>
        <taxon>Eukaryota</taxon>
        <taxon>Fungi</taxon>
        <taxon>Dikarya</taxon>
        <taxon>Ascomycota</taxon>
        <taxon>Pezizomycotina</taxon>
        <taxon>Sordariomycetes</taxon>
        <taxon>Hypocreomycetidae</taxon>
        <taxon>Hypocreales</taxon>
        <taxon>Nectriaceae</taxon>
        <taxon>Fusarium</taxon>
        <taxon>Fusarium solani species complex</taxon>
    </lineage>
</organism>
<dbReference type="AlphaFoldDB" id="A0A9W9BHV3"/>
<dbReference type="EMBL" id="JAPEUR010000271">
    <property type="protein sequence ID" value="KAJ4313007.1"/>
    <property type="molecule type" value="Genomic_DNA"/>
</dbReference>
<dbReference type="Proteomes" id="UP001140502">
    <property type="component" value="Unassembled WGS sequence"/>
</dbReference>
<feature type="region of interest" description="Disordered" evidence="2">
    <location>
        <begin position="58"/>
        <end position="77"/>
    </location>
</feature>
<reference evidence="3" key="1">
    <citation type="submission" date="2022-10" db="EMBL/GenBank/DDBJ databases">
        <title>Tapping the CABI collections for fungal endophytes: first genome assemblies for Collariella, Neodidymelliopsis, Ascochyta clinopodiicola, Didymella pomorum, Didymosphaeria variabile, Neocosmospora piperis and Neocucurbitaria cava.</title>
        <authorList>
            <person name="Hill R."/>
        </authorList>
    </citation>
    <scope>NUCLEOTIDE SEQUENCE</scope>
    <source>
        <strain evidence="3">IMI 366586</strain>
    </source>
</reference>
<evidence type="ECO:0000313" key="4">
    <source>
        <dbReference type="Proteomes" id="UP001140502"/>
    </source>
</evidence>
<gene>
    <name evidence="3" type="ORF">N0V84_009635</name>
</gene>
<evidence type="ECO:0000313" key="3">
    <source>
        <dbReference type="EMBL" id="KAJ4313007.1"/>
    </source>
</evidence>
<comment type="caution">
    <text evidence="3">The sequence shown here is derived from an EMBL/GenBank/DDBJ whole genome shotgun (WGS) entry which is preliminary data.</text>
</comment>
<proteinExistence type="predicted"/>
<accession>A0A9W9BHV3</accession>
<protein>
    <submittedName>
        <fullName evidence="3">Uncharacterized protein</fullName>
    </submittedName>
</protein>
<name>A0A9W9BHV3_9HYPO</name>
<dbReference type="OrthoDB" id="5103132at2759"/>
<keyword evidence="1" id="KW-0175">Coiled coil</keyword>
<evidence type="ECO:0000256" key="2">
    <source>
        <dbReference type="SAM" id="MobiDB-lite"/>
    </source>
</evidence>
<feature type="coiled-coil region" evidence="1">
    <location>
        <begin position="154"/>
        <end position="185"/>
    </location>
</feature>